<dbReference type="EMBL" id="GBXM01000206">
    <property type="protein sequence ID" value="JAI08372.1"/>
    <property type="molecule type" value="Transcribed_RNA"/>
</dbReference>
<feature type="region of interest" description="Disordered" evidence="1">
    <location>
        <begin position="1"/>
        <end position="37"/>
    </location>
</feature>
<proteinExistence type="predicted"/>
<protein>
    <submittedName>
        <fullName evidence="2">Uncharacterized protein</fullName>
    </submittedName>
</protein>
<reference evidence="2" key="1">
    <citation type="submission" date="2014-11" db="EMBL/GenBank/DDBJ databases">
        <authorList>
            <person name="Amaro Gonzalez C."/>
        </authorList>
    </citation>
    <scope>NUCLEOTIDE SEQUENCE</scope>
</reference>
<dbReference type="AlphaFoldDB" id="A0A0E9Y124"/>
<name>A0A0E9Y124_ANGAN</name>
<organism evidence="2">
    <name type="scientific">Anguilla anguilla</name>
    <name type="common">European freshwater eel</name>
    <name type="synonym">Muraena anguilla</name>
    <dbReference type="NCBI Taxonomy" id="7936"/>
    <lineage>
        <taxon>Eukaryota</taxon>
        <taxon>Metazoa</taxon>
        <taxon>Chordata</taxon>
        <taxon>Craniata</taxon>
        <taxon>Vertebrata</taxon>
        <taxon>Euteleostomi</taxon>
        <taxon>Actinopterygii</taxon>
        <taxon>Neopterygii</taxon>
        <taxon>Teleostei</taxon>
        <taxon>Anguilliformes</taxon>
        <taxon>Anguillidae</taxon>
        <taxon>Anguilla</taxon>
    </lineage>
</organism>
<reference evidence="2" key="2">
    <citation type="journal article" date="2015" name="Fish Shellfish Immunol.">
        <title>Early steps in the European eel (Anguilla anguilla)-Vibrio vulnificus interaction in the gills: Role of the RtxA13 toxin.</title>
        <authorList>
            <person name="Callol A."/>
            <person name="Pajuelo D."/>
            <person name="Ebbesson L."/>
            <person name="Teles M."/>
            <person name="MacKenzie S."/>
            <person name="Amaro C."/>
        </authorList>
    </citation>
    <scope>NUCLEOTIDE SEQUENCE</scope>
</reference>
<sequence length="37" mass="3854">MESCLKTPENKGAVPNSANNAHVPKHISSLPDHGATT</sequence>
<accession>A0A0E9Y124</accession>
<evidence type="ECO:0000313" key="2">
    <source>
        <dbReference type="EMBL" id="JAI08372.1"/>
    </source>
</evidence>
<evidence type="ECO:0000256" key="1">
    <source>
        <dbReference type="SAM" id="MobiDB-lite"/>
    </source>
</evidence>